<accession>A0A3S5CLT3</accession>
<sequence>MPCRLRSASLHQGLDSTETEWEGEEEMRDMNEGVLGAPVPPDSAKLGMKEQLKFKLEKSNNQRRANTVASLRRNQFSLPSGAIAATTDLSHLLSPRHNRIGNTSRWVKQG</sequence>
<comment type="caution">
    <text evidence="2">The sequence shown here is derived from an EMBL/GenBank/DDBJ whole genome shotgun (WGS) entry which is preliminary data.</text>
</comment>
<dbReference type="EMBL" id="CAAALY010124339">
    <property type="protein sequence ID" value="VEL31594.1"/>
    <property type="molecule type" value="Genomic_DNA"/>
</dbReference>
<evidence type="ECO:0000256" key="1">
    <source>
        <dbReference type="SAM" id="MobiDB-lite"/>
    </source>
</evidence>
<feature type="region of interest" description="Disordered" evidence="1">
    <location>
        <begin position="1"/>
        <end position="43"/>
    </location>
</feature>
<protein>
    <submittedName>
        <fullName evidence="2">Uncharacterized protein</fullName>
    </submittedName>
</protein>
<organism evidence="2 3">
    <name type="scientific">Protopolystoma xenopodis</name>
    <dbReference type="NCBI Taxonomy" id="117903"/>
    <lineage>
        <taxon>Eukaryota</taxon>
        <taxon>Metazoa</taxon>
        <taxon>Spiralia</taxon>
        <taxon>Lophotrochozoa</taxon>
        <taxon>Platyhelminthes</taxon>
        <taxon>Monogenea</taxon>
        <taxon>Polyopisthocotylea</taxon>
        <taxon>Polystomatidea</taxon>
        <taxon>Polystomatidae</taxon>
        <taxon>Protopolystoma</taxon>
    </lineage>
</organism>
<dbReference type="Proteomes" id="UP000784294">
    <property type="component" value="Unassembled WGS sequence"/>
</dbReference>
<dbReference type="AlphaFoldDB" id="A0A3S5CLT3"/>
<evidence type="ECO:0000313" key="2">
    <source>
        <dbReference type="EMBL" id="VEL31594.1"/>
    </source>
</evidence>
<reference evidence="2" key="1">
    <citation type="submission" date="2018-11" db="EMBL/GenBank/DDBJ databases">
        <authorList>
            <consortium name="Pathogen Informatics"/>
        </authorList>
    </citation>
    <scope>NUCLEOTIDE SEQUENCE</scope>
</reference>
<evidence type="ECO:0000313" key="3">
    <source>
        <dbReference type="Proteomes" id="UP000784294"/>
    </source>
</evidence>
<feature type="compositionally biased region" description="Acidic residues" evidence="1">
    <location>
        <begin position="17"/>
        <end position="27"/>
    </location>
</feature>
<proteinExistence type="predicted"/>
<name>A0A3S5CLT3_9PLAT</name>
<keyword evidence="3" id="KW-1185">Reference proteome</keyword>
<gene>
    <name evidence="2" type="ORF">PXEA_LOCUS25034</name>
</gene>